<dbReference type="Gene3D" id="1.10.555.10">
    <property type="entry name" value="Rho GTPase activation protein"/>
    <property type="match status" value="1"/>
</dbReference>
<dbReference type="PANTHER" id="PTHR45808">
    <property type="entry name" value="RHO GTPASE-ACTIVATING PROTEIN 68F"/>
    <property type="match status" value="1"/>
</dbReference>
<organism evidence="2 3">
    <name type="scientific">Tritrichomonas musculus</name>
    <dbReference type="NCBI Taxonomy" id="1915356"/>
    <lineage>
        <taxon>Eukaryota</taxon>
        <taxon>Metamonada</taxon>
        <taxon>Parabasalia</taxon>
        <taxon>Tritrichomonadida</taxon>
        <taxon>Tritrichomonadidae</taxon>
        <taxon>Tritrichomonas</taxon>
    </lineage>
</organism>
<dbReference type="PROSITE" id="PS50238">
    <property type="entry name" value="RHOGAP"/>
    <property type="match status" value="1"/>
</dbReference>
<name>A0ABR2L1Y4_9EUKA</name>
<sequence length="267" mass="30579">MTLIDPRPGPHFFTKKLNLFYGKVPFIITDIINEMEKLNSSQVEGIFRLSAQKTTVENLCLQLDTGRVFNYQGYEEPHIMACVIKRYIRELSLIDPLISSDIAEDINTEVQTHTGDPQIYTNIQKLIDKNPCKTKRNTLAVLMKFFNRITKDASVNRMEASNFAIVFAPSLYPRSDSVASGSAMKAIELMITDHDKIFKPEWSDPKIVYLSNSEVLKMSEPFINEQNVVIESQRRFARLNSCIPIDRSNLMNILHIKRPDRPAPLLT</sequence>
<dbReference type="InterPro" id="IPR008936">
    <property type="entry name" value="Rho_GTPase_activation_prot"/>
</dbReference>
<dbReference type="SMART" id="SM00324">
    <property type="entry name" value="RhoGAP"/>
    <property type="match status" value="1"/>
</dbReference>
<proteinExistence type="predicted"/>
<dbReference type="InterPro" id="IPR000198">
    <property type="entry name" value="RhoGAP_dom"/>
</dbReference>
<dbReference type="CDD" id="cd00159">
    <property type="entry name" value="RhoGAP"/>
    <property type="match status" value="1"/>
</dbReference>
<dbReference type="Pfam" id="PF00620">
    <property type="entry name" value="RhoGAP"/>
    <property type="match status" value="1"/>
</dbReference>
<evidence type="ECO:0000313" key="2">
    <source>
        <dbReference type="EMBL" id="KAK8896255.1"/>
    </source>
</evidence>
<reference evidence="2 3" key="1">
    <citation type="submission" date="2024-04" db="EMBL/GenBank/DDBJ databases">
        <title>Tritrichomonas musculus Genome.</title>
        <authorList>
            <person name="Alves-Ferreira E."/>
            <person name="Grigg M."/>
            <person name="Lorenzi H."/>
            <person name="Galac M."/>
        </authorList>
    </citation>
    <scope>NUCLEOTIDE SEQUENCE [LARGE SCALE GENOMIC DNA]</scope>
    <source>
        <strain evidence="2 3">EAF2021</strain>
    </source>
</reference>
<gene>
    <name evidence="2" type="ORF">M9Y10_014152</name>
</gene>
<feature type="domain" description="Rho-GAP" evidence="1">
    <location>
        <begin position="15"/>
        <end position="198"/>
    </location>
</feature>
<dbReference type="PANTHER" id="PTHR45808:SF2">
    <property type="entry name" value="RHO GTPASE-ACTIVATING PROTEIN 68F"/>
    <property type="match status" value="1"/>
</dbReference>
<evidence type="ECO:0000259" key="1">
    <source>
        <dbReference type="PROSITE" id="PS50238"/>
    </source>
</evidence>
<dbReference type="Proteomes" id="UP001470230">
    <property type="component" value="Unassembled WGS sequence"/>
</dbReference>
<keyword evidence="3" id="KW-1185">Reference proteome</keyword>
<comment type="caution">
    <text evidence="2">The sequence shown here is derived from an EMBL/GenBank/DDBJ whole genome shotgun (WGS) entry which is preliminary data.</text>
</comment>
<evidence type="ECO:0000313" key="3">
    <source>
        <dbReference type="Proteomes" id="UP001470230"/>
    </source>
</evidence>
<accession>A0ABR2L1Y4</accession>
<dbReference type="SUPFAM" id="SSF48350">
    <property type="entry name" value="GTPase activation domain, GAP"/>
    <property type="match status" value="1"/>
</dbReference>
<dbReference type="EMBL" id="JAPFFF010000002">
    <property type="protein sequence ID" value="KAK8896255.1"/>
    <property type="molecule type" value="Genomic_DNA"/>
</dbReference>
<protein>
    <submittedName>
        <fullName evidence="2">Rho GTPase-activating protein 15</fullName>
    </submittedName>
</protein>